<dbReference type="GO" id="GO:0000287">
    <property type="term" value="F:magnesium ion binding"/>
    <property type="evidence" value="ECO:0007669"/>
    <property type="project" value="TreeGrafter"/>
</dbReference>
<evidence type="ECO:0000256" key="2">
    <source>
        <dbReference type="ARBA" id="ARBA00005135"/>
    </source>
</evidence>
<evidence type="ECO:0000256" key="1">
    <source>
        <dbReference type="ARBA" id="ARBA00001946"/>
    </source>
</evidence>
<comment type="catalytic activity">
    <reaction evidence="9">
        <text>O-phospho-L-serine + H2O = L-serine + phosphate</text>
        <dbReference type="Rhea" id="RHEA:21208"/>
        <dbReference type="ChEBI" id="CHEBI:15377"/>
        <dbReference type="ChEBI" id="CHEBI:33384"/>
        <dbReference type="ChEBI" id="CHEBI:43474"/>
        <dbReference type="ChEBI" id="CHEBI:57524"/>
        <dbReference type="EC" id="3.1.3.3"/>
    </reaction>
</comment>
<comment type="pathway">
    <text evidence="2">Amino-acid biosynthesis; L-serine biosynthesis; L-serine from 3-phospho-D-glycerate: step 3/3.</text>
</comment>
<comment type="cofactor">
    <cofactor evidence="1">
        <name>Mg(2+)</name>
        <dbReference type="ChEBI" id="CHEBI:18420"/>
    </cofactor>
</comment>
<dbReference type="InterPro" id="IPR036412">
    <property type="entry name" value="HAD-like_sf"/>
</dbReference>
<dbReference type="SUPFAM" id="SSF56784">
    <property type="entry name" value="HAD-like"/>
    <property type="match status" value="1"/>
</dbReference>
<gene>
    <name evidence="11" type="ORF">UU72_C0001G0018</name>
</gene>
<name>A0A0G0WXQ3_UNCKA</name>
<comment type="caution">
    <text evidence="11">The sequence shown here is derived from an EMBL/GenBank/DDBJ whole genome shotgun (WGS) entry which is preliminary data.</text>
</comment>
<dbReference type="PANTHER" id="PTHR43344">
    <property type="entry name" value="PHOSPHOSERINE PHOSPHATASE"/>
    <property type="match status" value="1"/>
</dbReference>
<dbReference type="InterPro" id="IPR050582">
    <property type="entry name" value="HAD-like_SerB"/>
</dbReference>
<evidence type="ECO:0000256" key="3">
    <source>
        <dbReference type="ARBA" id="ARBA00012640"/>
    </source>
</evidence>
<keyword evidence="4" id="KW-0028">Amino-acid biosynthesis</keyword>
<sequence>MDTKTNLYDTIVFDCDSTLVTIEGADELAKKNGVYKKVTELTQRAMNGQLDFNTAFKERWDLIKPTIRDLEWLGEQYINNITLGAKEMVAECMERGIEVFIISGGIKQPCDILGEYLGLPKENVLALNLLFNENGNYIGIQPGQTLLEDNGKARIINKLFNKERTLFVGDGCTDLSVEAFVETFVGFGGNVCRKEVESNAKFYVHSNDLLTILKFI</sequence>
<dbReference type="AlphaFoldDB" id="A0A0G0WXQ3"/>
<keyword evidence="8" id="KW-0718">Serine biosynthesis</keyword>
<protein>
    <recommendedName>
        <fullName evidence="3">phosphoserine phosphatase</fullName>
        <ecNumber evidence="3">3.1.3.3</ecNumber>
    </recommendedName>
</protein>
<keyword evidence="5" id="KW-0479">Metal-binding</keyword>
<accession>A0A0G0WXQ3</accession>
<evidence type="ECO:0000256" key="8">
    <source>
        <dbReference type="ARBA" id="ARBA00023299"/>
    </source>
</evidence>
<evidence type="ECO:0000256" key="5">
    <source>
        <dbReference type="ARBA" id="ARBA00022723"/>
    </source>
</evidence>
<organism evidence="11 12">
    <name type="scientific">candidate division WWE3 bacterium GW2011_GWB1_41_6</name>
    <dbReference type="NCBI Taxonomy" id="1619112"/>
    <lineage>
        <taxon>Bacteria</taxon>
        <taxon>Katanobacteria</taxon>
    </lineage>
</organism>
<dbReference type="GO" id="GO:0006564">
    <property type="term" value="P:L-serine biosynthetic process"/>
    <property type="evidence" value="ECO:0007669"/>
    <property type="project" value="UniProtKB-KW"/>
</dbReference>
<dbReference type="Pfam" id="PF00702">
    <property type="entry name" value="Hydrolase"/>
    <property type="match status" value="1"/>
</dbReference>
<evidence type="ECO:0000256" key="6">
    <source>
        <dbReference type="ARBA" id="ARBA00022801"/>
    </source>
</evidence>
<keyword evidence="6" id="KW-0378">Hydrolase</keyword>
<comment type="catalytic activity">
    <reaction evidence="10">
        <text>O-phospho-D-serine + H2O = D-serine + phosphate</text>
        <dbReference type="Rhea" id="RHEA:24873"/>
        <dbReference type="ChEBI" id="CHEBI:15377"/>
        <dbReference type="ChEBI" id="CHEBI:35247"/>
        <dbReference type="ChEBI" id="CHEBI:43474"/>
        <dbReference type="ChEBI" id="CHEBI:58680"/>
        <dbReference type="EC" id="3.1.3.3"/>
    </reaction>
</comment>
<dbReference type="EC" id="3.1.3.3" evidence="3"/>
<dbReference type="Gene3D" id="3.40.50.1000">
    <property type="entry name" value="HAD superfamily/HAD-like"/>
    <property type="match status" value="1"/>
</dbReference>
<evidence type="ECO:0000313" key="11">
    <source>
        <dbReference type="EMBL" id="KKS17534.1"/>
    </source>
</evidence>
<dbReference type="GO" id="GO:0036424">
    <property type="term" value="F:L-phosphoserine phosphatase activity"/>
    <property type="evidence" value="ECO:0007669"/>
    <property type="project" value="TreeGrafter"/>
</dbReference>
<evidence type="ECO:0000256" key="7">
    <source>
        <dbReference type="ARBA" id="ARBA00022842"/>
    </source>
</evidence>
<reference evidence="11 12" key="1">
    <citation type="journal article" date="2015" name="Nature">
        <title>rRNA introns, odd ribosomes, and small enigmatic genomes across a large radiation of phyla.</title>
        <authorList>
            <person name="Brown C.T."/>
            <person name="Hug L.A."/>
            <person name="Thomas B.C."/>
            <person name="Sharon I."/>
            <person name="Castelle C.J."/>
            <person name="Singh A."/>
            <person name="Wilkins M.J."/>
            <person name="Williams K.H."/>
            <person name="Banfield J.F."/>
        </authorList>
    </citation>
    <scope>NUCLEOTIDE SEQUENCE [LARGE SCALE GENOMIC DNA]</scope>
</reference>
<evidence type="ECO:0000256" key="4">
    <source>
        <dbReference type="ARBA" id="ARBA00022605"/>
    </source>
</evidence>
<dbReference type="GO" id="GO:0005737">
    <property type="term" value="C:cytoplasm"/>
    <property type="evidence" value="ECO:0007669"/>
    <property type="project" value="TreeGrafter"/>
</dbReference>
<dbReference type="NCBIfam" id="TIGR01488">
    <property type="entry name" value="HAD-SF-IB"/>
    <property type="match status" value="1"/>
</dbReference>
<dbReference type="Proteomes" id="UP000034163">
    <property type="component" value="Unassembled WGS sequence"/>
</dbReference>
<dbReference type="Gene3D" id="1.10.150.210">
    <property type="entry name" value="Phosphoserine phosphatase, domain 2"/>
    <property type="match status" value="1"/>
</dbReference>
<evidence type="ECO:0000256" key="10">
    <source>
        <dbReference type="ARBA" id="ARBA00048523"/>
    </source>
</evidence>
<dbReference type="EMBL" id="LCBS01000001">
    <property type="protein sequence ID" value="KKS17534.1"/>
    <property type="molecule type" value="Genomic_DNA"/>
</dbReference>
<proteinExistence type="predicted"/>
<evidence type="ECO:0000313" key="12">
    <source>
        <dbReference type="Proteomes" id="UP000034163"/>
    </source>
</evidence>
<keyword evidence="7" id="KW-0460">Magnesium</keyword>
<dbReference type="PANTHER" id="PTHR43344:SF2">
    <property type="entry name" value="PHOSPHOSERINE PHOSPHATASE"/>
    <property type="match status" value="1"/>
</dbReference>
<evidence type="ECO:0000256" key="9">
    <source>
        <dbReference type="ARBA" id="ARBA00048138"/>
    </source>
</evidence>
<dbReference type="InterPro" id="IPR023214">
    <property type="entry name" value="HAD_sf"/>
</dbReference>